<name>D4BH21_9ENTR</name>
<proteinExistence type="predicted"/>
<evidence type="ECO:0000313" key="1">
    <source>
        <dbReference type="EMBL" id="EFE06771.1"/>
    </source>
</evidence>
<dbReference type="Proteomes" id="UP000003880">
    <property type="component" value="Unassembled WGS sequence"/>
</dbReference>
<reference evidence="1 2" key="1">
    <citation type="submission" date="2010-02" db="EMBL/GenBank/DDBJ databases">
        <authorList>
            <person name="Weinstock G."/>
            <person name="Sodergren E."/>
            <person name="Clifton S."/>
            <person name="Fulton L."/>
            <person name="Fulton B."/>
            <person name="Courtney L."/>
            <person name="Fronick C."/>
            <person name="Harrison M."/>
            <person name="Strong C."/>
            <person name="Farmer C."/>
            <person name="Delahaunty K."/>
            <person name="Markovic C."/>
            <person name="Hall O."/>
            <person name="Minx P."/>
            <person name="Tomlinson C."/>
            <person name="Mitreva M."/>
            <person name="Nelson J."/>
            <person name="Hou S."/>
            <person name="Wollam A."/>
            <person name="Pepin K.H."/>
            <person name="Johnson M."/>
            <person name="Bhonagiri V."/>
            <person name="Zhang X."/>
            <person name="Suruliraj S."/>
            <person name="Warren W."/>
            <person name="Chinwalla A."/>
            <person name="Mardis E.R."/>
            <person name="Wilson R.K."/>
        </authorList>
    </citation>
    <scope>NUCLEOTIDE SEQUENCE [LARGE SCALE GENOMIC DNA]</scope>
    <source>
        <strain evidence="1 2">ATCC 29220</strain>
    </source>
</reference>
<comment type="caution">
    <text evidence="1">The sequence shown here is derived from an EMBL/GenBank/DDBJ whole genome shotgun (WGS) entry which is preliminary data.</text>
</comment>
<sequence>MDVPVYPRWRGEHSKKIYLHINELSHKNNLPTYKQQIYLFKERSTY</sequence>
<gene>
    <name evidence="1" type="ORF">CIT292_09828</name>
</gene>
<accession>D4BH21</accession>
<dbReference type="AlphaFoldDB" id="D4BH21"/>
<organism evidence="1 2">
    <name type="scientific">Citrobacter youngae ATCC 29220</name>
    <dbReference type="NCBI Taxonomy" id="500640"/>
    <lineage>
        <taxon>Bacteria</taxon>
        <taxon>Pseudomonadati</taxon>
        <taxon>Pseudomonadota</taxon>
        <taxon>Gammaproteobacteria</taxon>
        <taxon>Enterobacterales</taxon>
        <taxon>Enterobacteriaceae</taxon>
        <taxon>Citrobacter</taxon>
        <taxon>Citrobacter freundii complex</taxon>
    </lineage>
</organism>
<dbReference type="EMBL" id="ABWL02000021">
    <property type="protein sequence ID" value="EFE06771.1"/>
    <property type="molecule type" value="Genomic_DNA"/>
</dbReference>
<evidence type="ECO:0000313" key="2">
    <source>
        <dbReference type="Proteomes" id="UP000003880"/>
    </source>
</evidence>
<dbReference type="HOGENOM" id="CLU_3181825_0_0_6"/>
<protein>
    <submittedName>
        <fullName evidence="1">Uncharacterized protein</fullName>
    </submittedName>
</protein>